<name>A0ABT8VK10_9BACL</name>
<feature type="region of interest" description="Disordered" evidence="1">
    <location>
        <begin position="277"/>
        <end position="301"/>
    </location>
</feature>
<dbReference type="EMBL" id="JAUMKJ010000060">
    <property type="protein sequence ID" value="MDO3681290.1"/>
    <property type="molecule type" value="Genomic_DNA"/>
</dbReference>
<evidence type="ECO:0000256" key="1">
    <source>
        <dbReference type="SAM" id="MobiDB-lite"/>
    </source>
</evidence>
<dbReference type="PROSITE" id="PS51257">
    <property type="entry name" value="PROKAR_LIPOPROTEIN"/>
    <property type="match status" value="1"/>
</dbReference>
<protein>
    <recommendedName>
        <fullName evidence="4">Lipoprotein</fullName>
    </recommendedName>
</protein>
<accession>A0ABT8VK10</accession>
<feature type="compositionally biased region" description="Polar residues" evidence="1">
    <location>
        <begin position="29"/>
        <end position="63"/>
    </location>
</feature>
<dbReference type="Proteomes" id="UP001168883">
    <property type="component" value="Unassembled WGS sequence"/>
</dbReference>
<sequence>MKALNNSFDQFIFIIIMATMFAACNKSPGSNSSSITQNDDSHFVSQGQNNEQRNSEVQVNQEPQENDPFLENVRTAINDHLWYNGVYSHFRAFENQLADVSVYLGTADSKNKIVLFEQPTADKNFLAMELSLTKKGYSNEIVNFKLDFDKEKLKSLIEKQQYQFSKSAQLKIDKASQPLFPAMNSERKKVVEKIEKSIMDELQDSSIFPNGTYKYYIRNYRENEIGTKVIIEGDRTWIINANVEDHLQAGLKGKIVETDRSEAALFQVSQYKKAAVATNEVRNSEKSSQNPKHGSEKDHETYTNKPFNFSLTIPASWKGKYEVVEKEEGVFFYFLPENKALEKAELFDIQVWGTEVEWNEWWDRGGKDIGVPFEKVGILNGQVFIQAGPTEAIYQGSPDAKKDGEEYDKLLKDIKTIAKSFRESKK</sequence>
<keyword evidence="3" id="KW-1185">Reference proteome</keyword>
<evidence type="ECO:0008006" key="4">
    <source>
        <dbReference type="Google" id="ProtNLM"/>
    </source>
</evidence>
<reference evidence="2" key="1">
    <citation type="submission" date="2023-07" db="EMBL/GenBank/DDBJ databases">
        <authorList>
            <person name="Aktuganov G."/>
            <person name="Boyko T."/>
            <person name="Delegan Y."/>
            <person name="Galimzianova N."/>
            <person name="Gilvanova E."/>
            <person name="Korobov V."/>
            <person name="Kuzmina L."/>
            <person name="Melentiev A."/>
            <person name="Milman P."/>
            <person name="Ryabova A."/>
            <person name="Stupak E."/>
            <person name="Yasakov T."/>
            <person name="Zharikova N."/>
            <person name="Zhurenko E."/>
        </authorList>
    </citation>
    <scope>NUCLEOTIDE SEQUENCE</scope>
    <source>
        <strain evidence="2">IB-739</strain>
    </source>
</reference>
<feature type="region of interest" description="Disordered" evidence="1">
    <location>
        <begin position="29"/>
        <end position="65"/>
    </location>
</feature>
<proteinExistence type="predicted"/>
<organism evidence="2 3">
    <name type="scientific">Paenibacillus ehimensis</name>
    <dbReference type="NCBI Taxonomy" id="79264"/>
    <lineage>
        <taxon>Bacteria</taxon>
        <taxon>Bacillati</taxon>
        <taxon>Bacillota</taxon>
        <taxon>Bacilli</taxon>
        <taxon>Bacillales</taxon>
        <taxon>Paenibacillaceae</taxon>
        <taxon>Paenibacillus</taxon>
    </lineage>
</organism>
<evidence type="ECO:0000313" key="2">
    <source>
        <dbReference type="EMBL" id="MDO3681290.1"/>
    </source>
</evidence>
<dbReference type="RefSeq" id="WP_302881164.1">
    <property type="nucleotide sequence ID" value="NZ_JAUMKJ010000060.1"/>
</dbReference>
<comment type="caution">
    <text evidence="2">The sequence shown here is derived from an EMBL/GenBank/DDBJ whole genome shotgun (WGS) entry which is preliminary data.</text>
</comment>
<evidence type="ECO:0000313" key="3">
    <source>
        <dbReference type="Proteomes" id="UP001168883"/>
    </source>
</evidence>
<gene>
    <name evidence="2" type="ORF">Q3C12_30280</name>
</gene>